<dbReference type="InterPro" id="IPR011009">
    <property type="entry name" value="Kinase-like_dom_sf"/>
</dbReference>
<sequence>MVFIVGQEFRQVPTDGLLFRQVVTDSAQMCGVTTDDRAYCQLLPLRGESQQTQQPWVLKGRDILSIAVYGSQIWAVNASFAVLVSPIRGAAKWTALPGRLRSIQDASWGALLGIGLDDQAVVARNVSSDIATAPTWLPLGVKARALSSISCDSNRLCAVTSQQQGVCWSTDAQAWTMLSPPSLRWVSPSGETLWALDATGSIIWSNTNDSSKWTRLPTQRQQMTQLGRGSSLLCGLDSEGSASCMSTRATSASDWFAPFSSSMKTIVVNGGNVGGVTASNDAVFGGLNEYGNLAKPVESMAFDETYLCVAERESLEVSCVARFHQTWSKINANFAHMALCNATLYGLARNGTVWATSLALAETHTSAVSPPPSNSKVTAPIMIALGIAVVLAVVAWVYIRRRRAHRAKADVSGEVAPSTHPRRSGGSPTRAPTSVFAGSLFDERRDDGVFGERLLCVRAPLEEISIIELVSSGAFGDVYRGTYRGEVVAIKRLHGDRCRDLGELTKFAQEASLMAELQHEHVVRFICVAWNSLSELSLVTEFMEGGDLRELLQHFLIENQPQGFTKTKLKIALHVAHALAYLHSLDRVVIHRDLKSKNILLSEECDAKVTDFGVAREWHDLTLTAGVGSLLWMAPEVVLGEVYDEKADVYSFGVVLSELDTNRLPFTHTMGGDHVPDVAISHLVAAGELTVQFSSAADPQIAALGRACVNVDPSQRPSATQALHCIHQVLSRLPA</sequence>
<dbReference type="PROSITE" id="PS50011">
    <property type="entry name" value="PROTEIN_KINASE_DOM"/>
    <property type="match status" value="1"/>
</dbReference>
<reference evidence="4" key="1">
    <citation type="submission" date="2021-12" db="EMBL/GenBank/DDBJ databases">
        <title>Prjna785345.</title>
        <authorList>
            <person name="Rujirawat T."/>
            <person name="Krajaejun T."/>
        </authorList>
    </citation>
    <scope>NUCLEOTIDE SEQUENCE</scope>
    <source>
        <strain evidence="4">Pi057C3</strain>
    </source>
</reference>
<feature type="region of interest" description="Disordered" evidence="1">
    <location>
        <begin position="410"/>
        <end position="432"/>
    </location>
</feature>
<dbReference type="InterPro" id="IPR000719">
    <property type="entry name" value="Prot_kinase_dom"/>
</dbReference>
<evidence type="ECO:0000313" key="5">
    <source>
        <dbReference type="Proteomes" id="UP001209570"/>
    </source>
</evidence>
<dbReference type="InterPro" id="IPR008271">
    <property type="entry name" value="Ser/Thr_kinase_AS"/>
</dbReference>
<dbReference type="PROSITE" id="PS00108">
    <property type="entry name" value="PROTEIN_KINASE_ST"/>
    <property type="match status" value="1"/>
</dbReference>
<dbReference type="PANTHER" id="PTHR44329:SF214">
    <property type="entry name" value="PROTEIN KINASE DOMAIN-CONTAINING PROTEIN"/>
    <property type="match status" value="1"/>
</dbReference>
<dbReference type="AlphaFoldDB" id="A0AAD5Q5W7"/>
<dbReference type="PANTHER" id="PTHR44329">
    <property type="entry name" value="SERINE/THREONINE-PROTEIN KINASE TNNI3K-RELATED"/>
    <property type="match status" value="1"/>
</dbReference>
<name>A0AAD5Q5W7_PYTIN</name>
<evidence type="ECO:0000256" key="1">
    <source>
        <dbReference type="SAM" id="MobiDB-lite"/>
    </source>
</evidence>
<organism evidence="4 5">
    <name type="scientific">Pythium insidiosum</name>
    <name type="common">Pythiosis disease agent</name>
    <dbReference type="NCBI Taxonomy" id="114742"/>
    <lineage>
        <taxon>Eukaryota</taxon>
        <taxon>Sar</taxon>
        <taxon>Stramenopiles</taxon>
        <taxon>Oomycota</taxon>
        <taxon>Peronosporomycetes</taxon>
        <taxon>Pythiales</taxon>
        <taxon>Pythiaceae</taxon>
        <taxon>Pythium</taxon>
    </lineage>
</organism>
<protein>
    <recommendedName>
        <fullName evidence="3">Protein kinase domain-containing protein</fullName>
    </recommendedName>
</protein>
<dbReference type="Proteomes" id="UP001209570">
    <property type="component" value="Unassembled WGS sequence"/>
</dbReference>
<dbReference type="CDD" id="cd13999">
    <property type="entry name" value="STKc_MAP3K-like"/>
    <property type="match status" value="1"/>
</dbReference>
<dbReference type="Gene3D" id="1.10.510.10">
    <property type="entry name" value="Transferase(Phosphotransferase) domain 1"/>
    <property type="match status" value="1"/>
</dbReference>
<keyword evidence="5" id="KW-1185">Reference proteome</keyword>
<keyword evidence="2" id="KW-0812">Transmembrane</keyword>
<comment type="caution">
    <text evidence="4">The sequence shown here is derived from an EMBL/GenBank/DDBJ whole genome shotgun (WGS) entry which is preliminary data.</text>
</comment>
<proteinExistence type="predicted"/>
<accession>A0AAD5Q5W7</accession>
<keyword evidence="2" id="KW-1133">Transmembrane helix</keyword>
<feature type="domain" description="Protein kinase" evidence="3">
    <location>
        <begin position="464"/>
        <end position="730"/>
    </location>
</feature>
<dbReference type="Pfam" id="PF00069">
    <property type="entry name" value="Pkinase"/>
    <property type="match status" value="1"/>
</dbReference>
<dbReference type="EMBL" id="JAKCXM010000682">
    <property type="protein sequence ID" value="KAJ0392240.1"/>
    <property type="molecule type" value="Genomic_DNA"/>
</dbReference>
<gene>
    <name evidence="4" type="ORF">P43SY_003355</name>
</gene>
<dbReference type="Gene3D" id="3.30.200.20">
    <property type="entry name" value="Phosphorylase Kinase, domain 1"/>
    <property type="match status" value="1"/>
</dbReference>
<evidence type="ECO:0000256" key="2">
    <source>
        <dbReference type="SAM" id="Phobius"/>
    </source>
</evidence>
<dbReference type="InterPro" id="IPR051681">
    <property type="entry name" value="Ser/Thr_Kinases-Pseudokinases"/>
</dbReference>
<feature type="transmembrane region" description="Helical" evidence="2">
    <location>
        <begin position="379"/>
        <end position="399"/>
    </location>
</feature>
<dbReference type="SUPFAM" id="SSF56112">
    <property type="entry name" value="Protein kinase-like (PK-like)"/>
    <property type="match status" value="1"/>
</dbReference>
<evidence type="ECO:0000259" key="3">
    <source>
        <dbReference type="PROSITE" id="PS50011"/>
    </source>
</evidence>
<dbReference type="SMART" id="SM00220">
    <property type="entry name" value="S_TKc"/>
    <property type="match status" value="1"/>
</dbReference>
<dbReference type="InterPro" id="IPR006624">
    <property type="entry name" value="Beta-propeller_rpt_TECPR"/>
</dbReference>
<dbReference type="GO" id="GO:0005524">
    <property type="term" value="F:ATP binding"/>
    <property type="evidence" value="ECO:0007669"/>
    <property type="project" value="InterPro"/>
</dbReference>
<evidence type="ECO:0000313" key="4">
    <source>
        <dbReference type="EMBL" id="KAJ0392240.1"/>
    </source>
</evidence>
<dbReference type="Pfam" id="PF19193">
    <property type="entry name" value="Tectonin"/>
    <property type="match status" value="1"/>
</dbReference>
<dbReference type="GO" id="GO:0004674">
    <property type="term" value="F:protein serine/threonine kinase activity"/>
    <property type="evidence" value="ECO:0007669"/>
    <property type="project" value="TreeGrafter"/>
</dbReference>
<keyword evidence="2" id="KW-0472">Membrane</keyword>